<name>A0ABY6IYI9_9BACT</name>
<dbReference type="PANTHER" id="PTHR12526">
    <property type="entry name" value="GLYCOSYLTRANSFERASE"/>
    <property type="match status" value="1"/>
</dbReference>
<reference evidence="3" key="1">
    <citation type="submission" date="2022-10" db="EMBL/GenBank/DDBJ databases">
        <title>Chitinophaga sp. nov., isolated from soil.</title>
        <authorList>
            <person name="Jeon C.O."/>
        </authorList>
    </citation>
    <scope>NUCLEOTIDE SEQUENCE</scope>
    <source>
        <strain evidence="3">R8</strain>
    </source>
</reference>
<evidence type="ECO:0000259" key="2">
    <source>
        <dbReference type="Pfam" id="PF13579"/>
    </source>
</evidence>
<accession>A0ABY6IYI9</accession>
<dbReference type="Pfam" id="PF00534">
    <property type="entry name" value="Glycos_transf_1"/>
    <property type="match status" value="1"/>
</dbReference>
<gene>
    <name evidence="3" type="ORF">MKQ68_19895</name>
</gene>
<keyword evidence="4" id="KW-1185">Reference proteome</keyword>
<dbReference type="EMBL" id="CP107006">
    <property type="protein sequence ID" value="UYQ92350.1"/>
    <property type="molecule type" value="Genomic_DNA"/>
</dbReference>
<sequence>MKKRLLLIGGNFSPEPTGIGKYNGEMMTWLARSGYDCTVITSYPYYPQWKVQEPYDRGKSWYKKELVNVDDSGNGGRLKVYRCPQYVPGQPSGKKRMMLDFSFAVSAFFKLMQLLPGKKYDVVISVVPAFHLGLLGVLYKKLRRARFHYHIQDLQIEAARDLNMIKSKKMINTLLGVEKYILKQADYVSSISDGMISRIAEKVNKDVVYFPNWADIDLFHPIEERGELKRAYGFQPEDKVVLYSGAMGEKQGLESILETAAVLKEVKFVLCGSGPYKEKLQQMVQQRGLTNVLFFPLQPFETFNQFLNMADLHLVIQKANASDLVMPSKLTTILAVGGLSLITANEGSGLHTLVKKYDMGLLVDAENPQALTEGVRRALRESHEQIRQNARAYAEEHLSIRRVMARYEETVVNCQQ</sequence>
<dbReference type="RefSeq" id="WP_264280624.1">
    <property type="nucleotide sequence ID" value="NZ_CP107006.1"/>
</dbReference>
<dbReference type="Proteomes" id="UP001162741">
    <property type="component" value="Chromosome"/>
</dbReference>
<dbReference type="Pfam" id="PF13579">
    <property type="entry name" value="Glyco_trans_4_4"/>
    <property type="match status" value="1"/>
</dbReference>
<dbReference type="PANTHER" id="PTHR12526:SF633">
    <property type="entry name" value="COLANIC ACID BIOSYNTHESIS GLYCOSYL TRANSFERASE WCAI-RELATED"/>
    <property type="match status" value="1"/>
</dbReference>
<feature type="domain" description="Glycosyl transferase family 1" evidence="1">
    <location>
        <begin position="226"/>
        <end position="391"/>
    </location>
</feature>
<dbReference type="CDD" id="cd03794">
    <property type="entry name" value="GT4_WbuB-like"/>
    <property type="match status" value="1"/>
</dbReference>
<proteinExistence type="predicted"/>
<dbReference type="SUPFAM" id="SSF53756">
    <property type="entry name" value="UDP-Glycosyltransferase/glycogen phosphorylase"/>
    <property type="match status" value="1"/>
</dbReference>
<dbReference type="InterPro" id="IPR001296">
    <property type="entry name" value="Glyco_trans_1"/>
</dbReference>
<protein>
    <submittedName>
        <fullName evidence="3">WcaI family glycosyltransferase</fullName>
    </submittedName>
</protein>
<feature type="domain" description="Glycosyltransferase subfamily 4-like N-terminal" evidence="2">
    <location>
        <begin position="17"/>
        <end position="213"/>
    </location>
</feature>
<evidence type="ECO:0000313" key="3">
    <source>
        <dbReference type="EMBL" id="UYQ92350.1"/>
    </source>
</evidence>
<evidence type="ECO:0000313" key="4">
    <source>
        <dbReference type="Proteomes" id="UP001162741"/>
    </source>
</evidence>
<dbReference type="InterPro" id="IPR028098">
    <property type="entry name" value="Glyco_trans_4-like_N"/>
</dbReference>
<dbReference type="NCBIfam" id="NF007640">
    <property type="entry name" value="PRK10307.1"/>
    <property type="match status" value="1"/>
</dbReference>
<evidence type="ECO:0000259" key="1">
    <source>
        <dbReference type="Pfam" id="PF00534"/>
    </source>
</evidence>
<dbReference type="Gene3D" id="3.40.50.2000">
    <property type="entry name" value="Glycogen Phosphorylase B"/>
    <property type="match status" value="2"/>
</dbReference>
<organism evidence="3 4">
    <name type="scientific">Chitinophaga horti</name>
    <dbReference type="NCBI Taxonomy" id="2920382"/>
    <lineage>
        <taxon>Bacteria</taxon>
        <taxon>Pseudomonadati</taxon>
        <taxon>Bacteroidota</taxon>
        <taxon>Chitinophagia</taxon>
        <taxon>Chitinophagales</taxon>
        <taxon>Chitinophagaceae</taxon>
        <taxon>Chitinophaga</taxon>
    </lineage>
</organism>